<gene>
    <name evidence="3" type="ORF">UFOPK2334_01308</name>
</gene>
<dbReference type="Pfam" id="PF07603">
    <property type="entry name" value="Lcl_C"/>
    <property type="match status" value="1"/>
</dbReference>
<feature type="region of interest" description="Disordered" evidence="1">
    <location>
        <begin position="75"/>
        <end position="101"/>
    </location>
</feature>
<dbReference type="AlphaFoldDB" id="A0A6J6NDS7"/>
<protein>
    <submittedName>
        <fullName evidence="3">Unannotated protein</fullName>
    </submittedName>
</protein>
<proteinExistence type="predicted"/>
<reference evidence="3" key="1">
    <citation type="submission" date="2020-05" db="EMBL/GenBank/DDBJ databases">
        <authorList>
            <person name="Chiriac C."/>
            <person name="Salcher M."/>
            <person name="Ghai R."/>
            <person name="Kavagutti S V."/>
        </authorList>
    </citation>
    <scope>NUCLEOTIDE SEQUENCE</scope>
</reference>
<feature type="domain" description="Lcl C-terminal" evidence="2">
    <location>
        <begin position="243"/>
        <end position="323"/>
    </location>
</feature>
<name>A0A6J6NDS7_9ZZZZ</name>
<organism evidence="3">
    <name type="scientific">freshwater metagenome</name>
    <dbReference type="NCBI Taxonomy" id="449393"/>
    <lineage>
        <taxon>unclassified sequences</taxon>
        <taxon>metagenomes</taxon>
        <taxon>ecological metagenomes</taxon>
    </lineage>
</organism>
<evidence type="ECO:0000313" key="3">
    <source>
        <dbReference type="EMBL" id="CAB4683268.1"/>
    </source>
</evidence>
<sequence length="325" mass="33521">MNFSSNNSVRSRRSAGALILVGVLAGVTVGGGVGVFAVSSVKTVTVCATKKTNVLRYAKNGKCTKSETKVLLNQTGAEGAKGDSGSNGTNGAKGDTGAAGASSPTGFTARNVCGANGTTLCAVGARGPGGGTIFYVDTTNEIPGYDYLEVAPGDGVFAGGATGVWSTNISGCGNNYLSANQDCEQFYVSDAGSAREHLQLGTGRSATMAIVARHDSGFFPAARTSYAAGVADSYSNTVGGIVVSDWWLPSRDELNELCKYARDTLQAAGSAVACIGGTLRSDFSHDYFSSSEQDTGRVWLQDFVDGARSSDIKSEKHYVRPVRGF</sequence>
<evidence type="ECO:0000259" key="2">
    <source>
        <dbReference type="Pfam" id="PF07603"/>
    </source>
</evidence>
<dbReference type="InterPro" id="IPR011460">
    <property type="entry name" value="Lcl_C"/>
</dbReference>
<evidence type="ECO:0000256" key="1">
    <source>
        <dbReference type="SAM" id="MobiDB-lite"/>
    </source>
</evidence>
<dbReference type="EMBL" id="CAEZXA010000143">
    <property type="protein sequence ID" value="CAB4683268.1"/>
    <property type="molecule type" value="Genomic_DNA"/>
</dbReference>
<accession>A0A6J6NDS7</accession>